<name>A0A1T0CG16_9GAMM</name>
<feature type="domain" description="DUF7944" evidence="1">
    <location>
        <begin position="75"/>
        <end position="157"/>
    </location>
</feature>
<sequence>MKNQAFERTLATYRIPSFAQPMGLSPKALSLPALLLVLMLGMAFCTTADASNNGRYQRVTSVQPASQDIYITVSQYELALIQVLSEICPPVLNEKQRVRFDKAYNRQLRQFMPRSSNPQQSLRQLSMQRDYRAVLHNVRAWTASYPAAENRALCREFAEMSF</sequence>
<protein>
    <recommendedName>
        <fullName evidence="1">DUF7944 domain-containing protein</fullName>
    </recommendedName>
</protein>
<evidence type="ECO:0000313" key="3">
    <source>
        <dbReference type="Proteomes" id="UP000189800"/>
    </source>
</evidence>
<dbReference type="OrthoDB" id="6650141at2"/>
<reference evidence="2 3" key="1">
    <citation type="submission" date="2017-02" db="EMBL/GenBank/DDBJ databases">
        <title>Draft genome sequence of Moraxella pluranimalium CCUG 54913T type strain.</title>
        <authorList>
            <person name="Salva-Serra F."/>
            <person name="Engstrom-Jakobsson H."/>
            <person name="Thorell K."/>
            <person name="Jaen-Luchoro D."/>
            <person name="Gonzales-Siles L."/>
            <person name="Karlsson R."/>
            <person name="Yazdan S."/>
            <person name="Boulund F."/>
            <person name="Johnning A."/>
            <person name="Engstrand L."/>
            <person name="Kristiansson E."/>
            <person name="Moore E."/>
        </authorList>
    </citation>
    <scope>NUCLEOTIDE SEQUENCE [LARGE SCALE GENOMIC DNA]</scope>
    <source>
        <strain evidence="2 3">CCUG 54913</strain>
    </source>
</reference>
<dbReference type="AlphaFoldDB" id="A0A1T0CG16"/>
<dbReference type="NCBIfam" id="NF047330">
    <property type="entry name" value="MCR_0457_fam"/>
    <property type="match status" value="1"/>
</dbReference>
<proteinExistence type="predicted"/>
<dbReference type="Pfam" id="PF25642">
    <property type="entry name" value="DUF7944"/>
    <property type="match status" value="1"/>
</dbReference>
<gene>
    <name evidence="2" type="ORF">B0680_09905</name>
</gene>
<comment type="caution">
    <text evidence="2">The sequence shown here is derived from an EMBL/GenBank/DDBJ whole genome shotgun (WGS) entry which is preliminary data.</text>
</comment>
<organism evidence="2 3">
    <name type="scientific">Moraxella pluranimalium</name>
    <dbReference type="NCBI Taxonomy" id="470453"/>
    <lineage>
        <taxon>Bacteria</taxon>
        <taxon>Pseudomonadati</taxon>
        <taxon>Pseudomonadota</taxon>
        <taxon>Gammaproteobacteria</taxon>
        <taxon>Moraxellales</taxon>
        <taxon>Moraxellaceae</taxon>
        <taxon>Moraxella</taxon>
    </lineage>
</organism>
<dbReference type="EMBL" id="MUYU01000031">
    <property type="protein sequence ID" value="OOS21297.1"/>
    <property type="molecule type" value="Genomic_DNA"/>
</dbReference>
<evidence type="ECO:0000313" key="2">
    <source>
        <dbReference type="EMBL" id="OOS21297.1"/>
    </source>
</evidence>
<dbReference type="InterPro" id="IPR057704">
    <property type="entry name" value="DUF7944"/>
</dbReference>
<evidence type="ECO:0000259" key="1">
    <source>
        <dbReference type="Pfam" id="PF25642"/>
    </source>
</evidence>
<keyword evidence="3" id="KW-1185">Reference proteome</keyword>
<dbReference type="STRING" id="470453.B0680_09905"/>
<dbReference type="Proteomes" id="UP000189800">
    <property type="component" value="Unassembled WGS sequence"/>
</dbReference>
<accession>A0A1T0CG16</accession>
<dbReference type="RefSeq" id="WP_078254932.1">
    <property type="nucleotide sequence ID" value="NZ_MUYU01000031.1"/>
</dbReference>